<name>A0A6F8XVJ7_9ACTN</name>
<dbReference type="RefSeq" id="WP_197938655.1">
    <property type="nucleotide sequence ID" value="NZ_AP022870.1"/>
</dbReference>
<dbReference type="KEGG" id="pfla:Pflav_042740"/>
<evidence type="ECO:0000313" key="1">
    <source>
        <dbReference type="EMBL" id="BCB77864.1"/>
    </source>
</evidence>
<dbReference type="InterPro" id="IPR036291">
    <property type="entry name" value="NAD(P)-bd_dom_sf"/>
</dbReference>
<evidence type="ECO:0000313" key="2">
    <source>
        <dbReference type="Proteomes" id="UP000502508"/>
    </source>
</evidence>
<dbReference type="Proteomes" id="UP000502508">
    <property type="component" value="Chromosome"/>
</dbReference>
<dbReference type="Gene3D" id="3.90.180.10">
    <property type="entry name" value="Medium-chain alcohol dehydrogenases, catalytic domain"/>
    <property type="match status" value="1"/>
</dbReference>
<dbReference type="Pfam" id="PF13602">
    <property type="entry name" value="ADH_zinc_N_2"/>
    <property type="match status" value="1"/>
</dbReference>
<dbReference type="EMBL" id="AP022870">
    <property type="protein sequence ID" value="BCB77864.1"/>
    <property type="molecule type" value="Genomic_DNA"/>
</dbReference>
<dbReference type="Gene3D" id="3.40.50.720">
    <property type="entry name" value="NAD(P)-binding Rossmann-like Domain"/>
    <property type="match status" value="1"/>
</dbReference>
<proteinExistence type="predicted"/>
<protein>
    <recommendedName>
        <fullName evidence="3">Enoyl reductase (ER) domain-containing protein</fullName>
    </recommendedName>
</protein>
<reference evidence="1 2" key="1">
    <citation type="submission" date="2020-03" db="EMBL/GenBank/DDBJ databases">
        <title>Whole genome shotgun sequence of Phytohabitans flavus NBRC 107702.</title>
        <authorList>
            <person name="Komaki H."/>
            <person name="Tamura T."/>
        </authorList>
    </citation>
    <scope>NUCLEOTIDE SEQUENCE [LARGE SCALE GENOMIC DNA]</scope>
    <source>
        <strain evidence="1 2">NBRC 107702</strain>
    </source>
</reference>
<dbReference type="InterPro" id="IPR052733">
    <property type="entry name" value="Chloroplast_QOR"/>
</dbReference>
<dbReference type="SUPFAM" id="SSF51735">
    <property type="entry name" value="NAD(P)-binding Rossmann-fold domains"/>
    <property type="match status" value="1"/>
</dbReference>
<organism evidence="1 2">
    <name type="scientific">Phytohabitans flavus</name>
    <dbReference type="NCBI Taxonomy" id="1076124"/>
    <lineage>
        <taxon>Bacteria</taxon>
        <taxon>Bacillati</taxon>
        <taxon>Actinomycetota</taxon>
        <taxon>Actinomycetes</taxon>
        <taxon>Micromonosporales</taxon>
        <taxon>Micromonosporaceae</taxon>
    </lineage>
</organism>
<reference evidence="1 2" key="2">
    <citation type="submission" date="2020-03" db="EMBL/GenBank/DDBJ databases">
        <authorList>
            <person name="Ichikawa N."/>
            <person name="Kimura A."/>
            <person name="Kitahashi Y."/>
            <person name="Uohara A."/>
        </authorList>
    </citation>
    <scope>NUCLEOTIDE SEQUENCE [LARGE SCALE GENOMIC DNA]</scope>
    <source>
        <strain evidence="1 2">NBRC 107702</strain>
    </source>
</reference>
<accession>A0A6F8XVJ7</accession>
<evidence type="ECO:0008006" key="3">
    <source>
        <dbReference type="Google" id="ProtNLM"/>
    </source>
</evidence>
<dbReference type="PANTHER" id="PTHR44013:SF1">
    <property type="entry name" value="ZINC-TYPE ALCOHOL DEHYDROGENASE-LIKE PROTEIN C16A3.02C"/>
    <property type="match status" value="1"/>
</dbReference>
<keyword evidence="2" id="KW-1185">Reference proteome</keyword>
<gene>
    <name evidence="1" type="ORF">Pflav_042740</name>
</gene>
<dbReference type="AlphaFoldDB" id="A0A6F8XVJ7"/>
<dbReference type="PANTHER" id="PTHR44013">
    <property type="entry name" value="ZINC-TYPE ALCOHOL DEHYDROGENASE-LIKE PROTEIN C16A3.02C"/>
    <property type="match status" value="1"/>
</dbReference>
<sequence>MVAKANPTDGGGFGEYLTTAAGSGIALVPPGLDEPAAAALGLAGAAALAVVDSLAAKPGETVLVSGATGGVGAFAVQLLADRGVTVIATAPPASAGHVRGLGAAHDIDHGADLAAQLRDLAPGGVDAVAHLAGDGVALAELLRPGGRIVSALHLDPAGLPRRDITGTSVMADPSRDVLDRLAREVAAGRLRVPVGRTLPLAELPPALAGFSNGTLGKLGVQVASLG</sequence>